<dbReference type="STRING" id="4529.A0A0E0R143"/>
<feature type="domain" description="Bifunctional inhibitor/plant lipid transfer protein/seed storage helical" evidence="5">
    <location>
        <begin position="106"/>
        <end position="173"/>
    </location>
</feature>
<keyword evidence="4" id="KW-0732">Signal</keyword>
<dbReference type="GO" id="GO:0008289">
    <property type="term" value="F:lipid binding"/>
    <property type="evidence" value="ECO:0007669"/>
    <property type="project" value="UniProtKB-KW"/>
</dbReference>
<evidence type="ECO:0000256" key="4">
    <source>
        <dbReference type="SAM" id="SignalP"/>
    </source>
</evidence>
<dbReference type="SMART" id="SM00499">
    <property type="entry name" value="AAI"/>
    <property type="match status" value="2"/>
</dbReference>
<dbReference type="InterPro" id="IPR016140">
    <property type="entry name" value="Bifunc_inhib/LTP/seed_store"/>
</dbReference>
<dbReference type="SUPFAM" id="SSF47699">
    <property type="entry name" value="Bifunctional inhibitor/lipid-transfer protein/seed storage 2S albumin"/>
    <property type="match status" value="2"/>
</dbReference>
<protein>
    <recommendedName>
        <fullName evidence="5">Bifunctional inhibitor/plant lipid transfer protein/seed storage helical domain-containing protein</fullName>
    </recommendedName>
</protein>
<keyword evidence="7" id="KW-1185">Reference proteome</keyword>
<dbReference type="EnsemblPlants" id="ORUFI10G16020.1">
    <property type="protein sequence ID" value="ORUFI10G16020.1"/>
    <property type="gene ID" value="ORUFI10G16020"/>
</dbReference>
<dbReference type="CDD" id="cd01959">
    <property type="entry name" value="nsLTP2"/>
    <property type="match status" value="1"/>
</dbReference>
<evidence type="ECO:0000256" key="2">
    <source>
        <dbReference type="ARBA" id="ARBA00022448"/>
    </source>
</evidence>
<name>A0A0E0R143_ORYRU</name>
<reference evidence="6" key="2">
    <citation type="submission" date="2015-06" db="UniProtKB">
        <authorList>
            <consortium name="EnsemblPlants"/>
        </authorList>
    </citation>
    <scope>IDENTIFICATION</scope>
</reference>
<evidence type="ECO:0000256" key="3">
    <source>
        <dbReference type="ARBA" id="ARBA00023121"/>
    </source>
</evidence>
<keyword evidence="3" id="KW-0446">Lipid-binding</keyword>
<organism evidence="6 7">
    <name type="scientific">Oryza rufipogon</name>
    <name type="common">Brownbeard rice</name>
    <name type="synonym">Asian wild rice</name>
    <dbReference type="NCBI Taxonomy" id="4529"/>
    <lineage>
        <taxon>Eukaryota</taxon>
        <taxon>Viridiplantae</taxon>
        <taxon>Streptophyta</taxon>
        <taxon>Embryophyta</taxon>
        <taxon>Tracheophyta</taxon>
        <taxon>Spermatophyta</taxon>
        <taxon>Magnoliopsida</taxon>
        <taxon>Liliopsida</taxon>
        <taxon>Poales</taxon>
        <taxon>Poaceae</taxon>
        <taxon>BOP clade</taxon>
        <taxon>Oryzoideae</taxon>
        <taxon>Oryzeae</taxon>
        <taxon>Oryzinae</taxon>
        <taxon>Oryza</taxon>
    </lineage>
</organism>
<feature type="signal peptide" evidence="4">
    <location>
        <begin position="1"/>
        <end position="24"/>
    </location>
</feature>
<proteinExistence type="inferred from homology"/>
<evidence type="ECO:0000256" key="1">
    <source>
        <dbReference type="ARBA" id="ARBA00009707"/>
    </source>
</evidence>
<dbReference type="Gene3D" id="1.10.110.10">
    <property type="entry name" value="Plant lipid-transfer and hydrophobic proteins"/>
    <property type="match status" value="2"/>
</dbReference>
<evidence type="ECO:0000313" key="7">
    <source>
        <dbReference type="Proteomes" id="UP000008022"/>
    </source>
</evidence>
<keyword evidence="2" id="KW-0813">Transport</keyword>
<feature type="domain" description="Bifunctional inhibitor/plant lipid transfer protein/seed storage helical" evidence="5">
    <location>
        <begin position="26"/>
        <end position="78"/>
    </location>
</feature>
<accession>A0A0E0R143</accession>
<dbReference type="InterPro" id="IPR036312">
    <property type="entry name" value="Bifun_inhib/LTP/seed_sf"/>
</dbReference>
<sequence>MAKWAAIMAVLLLAAAWAPAPATAQCNAGQLAICAGAIIGGSTPSASCCSNLRAQRGCFCQYARNPANQAVLTLELARAMVKWAAVMEMLLLTAAATAVAVVAAQCDPEQLSACVSPIFYGTAPSESCCSNLRAQQKEGCLCQYAKDPTYASYVNNTNARKTIAACGIPIPSC</sequence>
<dbReference type="InterPro" id="IPR033872">
    <property type="entry name" value="nsLTP2"/>
</dbReference>
<dbReference type="Gramene" id="ORUFI10G16020.1">
    <property type="protein sequence ID" value="ORUFI10G16020.1"/>
    <property type="gene ID" value="ORUFI10G16020"/>
</dbReference>
<dbReference type="eggNOG" id="ENOG502S3N0">
    <property type="taxonomic scope" value="Eukaryota"/>
</dbReference>
<dbReference type="HOGENOM" id="CLU_1550057_0_0_1"/>
<dbReference type="Pfam" id="PF14368">
    <property type="entry name" value="LTP_2"/>
    <property type="match status" value="1"/>
</dbReference>
<dbReference type="AlphaFoldDB" id="A0A0E0R143"/>
<dbReference type="OMA" id="CKRRAMT"/>
<evidence type="ECO:0000313" key="6">
    <source>
        <dbReference type="EnsemblPlants" id="ORUFI10G16020.1"/>
    </source>
</evidence>
<evidence type="ECO:0000259" key="5">
    <source>
        <dbReference type="SMART" id="SM00499"/>
    </source>
</evidence>
<reference evidence="7" key="1">
    <citation type="submission" date="2013-06" db="EMBL/GenBank/DDBJ databases">
        <authorList>
            <person name="Zhao Q."/>
        </authorList>
    </citation>
    <scope>NUCLEOTIDE SEQUENCE</scope>
    <source>
        <strain evidence="7">cv. W1943</strain>
    </source>
</reference>
<comment type="similarity">
    <text evidence="1">Belongs to the plant LTP family. B11E subfamily.</text>
</comment>
<feature type="chain" id="PRO_5002372214" description="Bifunctional inhibitor/plant lipid transfer protein/seed storage helical domain-containing protein" evidence="4">
    <location>
        <begin position="25"/>
        <end position="173"/>
    </location>
</feature>
<dbReference type="PANTHER" id="PTHR33214">
    <property type="entry name" value="BIFUNCTIONAL INHIBITOR/LIPID-TRANSFER PROTEIN/SEED STORAGE 2S ALBUMIN SUPERFAMILY PROTEIN"/>
    <property type="match status" value="1"/>
</dbReference>
<dbReference type="GO" id="GO:0006869">
    <property type="term" value="P:lipid transport"/>
    <property type="evidence" value="ECO:0007669"/>
    <property type="project" value="InterPro"/>
</dbReference>
<dbReference type="Proteomes" id="UP000008022">
    <property type="component" value="Unassembled WGS sequence"/>
</dbReference>
<dbReference type="Pfam" id="PF00234">
    <property type="entry name" value="Tryp_alpha_amyl"/>
    <property type="match status" value="1"/>
</dbReference>
<dbReference type="PANTHER" id="PTHR33214:SF50">
    <property type="entry name" value="LIPID-TRANSFER PROTEIN 2G, PUTATIVE, EXPRESSED-RELATED"/>
    <property type="match status" value="1"/>
</dbReference>